<dbReference type="Proteomes" id="UP000183995">
    <property type="component" value="Unassembled WGS sequence"/>
</dbReference>
<feature type="transmembrane region" description="Helical" evidence="1">
    <location>
        <begin position="12"/>
        <end position="31"/>
    </location>
</feature>
<sequence length="391" mass="44506">MRILKNEMKKVWNPVMLVLVAVICALFYLMFMEFYIKNFPNGHPTTEEYDYSVELTGKYGATLEDDEFREFIKVKDSLILEANDYIKGNPEFAAAGILSYEDYLKLAEKDMTWTDEETEAFDFLYSGKCHGIAYKLDRLSYIESAYQNEARRYENRISETGSAKEKARLNEIIETGQYHSILDIFLIENTNTYISWFSVLAILSVLIFLSPLLVRDRMQGIYLLQYTSRRGRKVLFSQLGAILISAFLLTTLEIAVFGAIYAAKGIQVFWNNGMDSFLGSYTFRFFITYGQYVLYSAGMIYLCTIGAALLAFALSKLSRNYITLILKLIPVFILLAKLCLSLFNVSFSFRNPLYGITGIDGIEPFAGCAVIAVGLILSLLVCAREKKADIR</sequence>
<dbReference type="EMBL" id="FQXV01000019">
    <property type="protein sequence ID" value="SHI23036.1"/>
    <property type="molecule type" value="Genomic_DNA"/>
</dbReference>
<feature type="transmembrane region" description="Helical" evidence="1">
    <location>
        <begin position="292"/>
        <end position="314"/>
    </location>
</feature>
<keyword evidence="1" id="KW-0472">Membrane</keyword>
<dbReference type="RefSeq" id="WP_073082697.1">
    <property type="nucleotide sequence ID" value="NZ_FQXV01000019.1"/>
</dbReference>
<feature type="transmembrane region" description="Helical" evidence="1">
    <location>
        <begin position="235"/>
        <end position="263"/>
    </location>
</feature>
<evidence type="ECO:0000313" key="3">
    <source>
        <dbReference type="Proteomes" id="UP000183995"/>
    </source>
</evidence>
<dbReference type="STRING" id="1123282.SAMN02745823_03667"/>
<accession>A0A1M5ZFK4</accession>
<keyword evidence="1" id="KW-1133">Transmembrane helix</keyword>
<keyword evidence="1" id="KW-0812">Transmembrane</keyword>
<keyword evidence="3" id="KW-1185">Reference proteome</keyword>
<dbReference type="OrthoDB" id="2199615at2"/>
<feature type="transmembrane region" description="Helical" evidence="1">
    <location>
        <begin position="193"/>
        <end position="214"/>
    </location>
</feature>
<feature type="transmembrane region" description="Helical" evidence="1">
    <location>
        <begin position="364"/>
        <end position="383"/>
    </location>
</feature>
<feature type="transmembrane region" description="Helical" evidence="1">
    <location>
        <begin position="321"/>
        <end position="344"/>
    </location>
</feature>
<protein>
    <recommendedName>
        <fullName evidence="4">ABC-2 family transporter protein</fullName>
    </recommendedName>
</protein>
<reference evidence="2 3" key="1">
    <citation type="submission" date="2016-11" db="EMBL/GenBank/DDBJ databases">
        <authorList>
            <person name="Jaros S."/>
            <person name="Januszkiewicz K."/>
            <person name="Wedrychowicz H."/>
        </authorList>
    </citation>
    <scope>NUCLEOTIDE SEQUENCE [LARGE SCALE GENOMIC DNA]</scope>
    <source>
        <strain evidence="2 3">DSM 10068</strain>
    </source>
</reference>
<evidence type="ECO:0008006" key="4">
    <source>
        <dbReference type="Google" id="ProtNLM"/>
    </source>
</evidence>
<evidence type="ECO:0000256" key="1">
    <source>
        <dbReference type="SAM" id="Phobius"/>
    </source>
</evidence>
<proteinExistence type="predicted"/>
<dbReference type="AlphaFoldDB" id="A0A1M5ZFK4"/>
<evidence type="ECO:0000313" key="2">
    <source>
        <dbReference type="EMBL" id="SHI23036.1"/>
    </source>
</evidence>
<name>A0A1M5ZFK4_9FIRM</name>
<gene>
    <name evidence="2" type="ORF">SAMN02745823_03667</name>
</gene>
<organism evidence="2 3">
    <name type="scientific">Sporobacter termitidis DSM 10068</name>
    <dbReference type="NCBI Taxonomy" id="1123282"/>
    <lineage>
        <taxon>Bacteria</taxon>
        <taxon>Bacillati</taxon>
        <taxon>Bacillota</taxon>
        <taxon>Clostridia</taxon>
        <taxon>Eubacteriales</taxon>
        <taxon>Oscillospiraceae</taxon>
        <taxon>Sporobacter</taxon>
    </lineage>
</organism>